<feature type="non-terminal residue" evidence="2">
    <location>
        <position position="1"/>
    </location>
</feature>
<dbReference type="AlphaFoldDB" id="V9H113"/>
<organism evidence="2">
    <name type="scientific">Drosophila miranda</name>
    <name type="common">Fruit fly</name>
    <dbReference type="NCBI Taxonomy" id="7229"/>
    <lineage>
        <taxon>Eukaryota</taxon>
        <taxon>Metazoa</taxon>
        <taxon>Ecdysozoa</taxon>
        <taxon>Arthropoda</taxon>
        <taxon>Hexapoda</taxon>
        <taxon>Insecta</taxon>
        <taxon>Pterygota</taxon>
        <taxon>Neoptera</taxon>
        <taxon>Endopterygota</taxon>
        <taxon>Diptera</taxon>
        <taxon>Brachycera</taxon>
        <taxon>Muscomorpha</taxon>
        <taxon>Ephydroidea</taxon>
        <taxon>Drosophilidae</taxon>
        <taxon>Drosophila</taxon>
        <taxon>Sophophora</taxon>
    </lineage>
</organism>
<dbReference type="EMBL" id="X59239">
    <property type="protein sequence ID" value="CAA41926.1"/>
    <property type="molecule type" value="Genomic_DNA"/>
</dbReference>
<dbReference type="FlyBase" id="FBgn0063544">
    <property type="gene designation" value="Dmir\TRIM\ORF3"/>
</dbReference>
<evidence type="ECO:0000256" key="1">
    <source>
        <dbReference type="SAM" id="MobiDB-lite"/>
    </source>
</evidence>
<protein>
    <submittedName>
        <fullName evidence="2">D.miranda DNA sequence of the TRIM transposon</fullName>
    </submittedName>
</protein>
<proteinExistence type="predicted"/>
<feature type="region of interest" description="Disordered" evidence="1">
    <location>
        <begin position="122"/>
        <end position="159"/>
    </location>
</feature>
<name>V9H113_DROMI</name>
<gene>
    <name evidence="3" type="primary">ORF3</name>
</gene>
<evidence type="ECO:0000313" key="3">
    <source>
        <dbReference type="FlyBase" id="FBgn0063544"/>
    </source>
</evidence>
<accession>V9H113</accession>
<reference evidence="2" key="1">
    <citation type="journal article" date="1991" name="Chromosoma">
        <title>Preferential Y chromosomal location of TRIM, a novel transposable element of Drosophila miranda, obscura group.</title>
        <authorList>
            <person name="Steinemann M."/>
            <person name="Steinemann S."/>
        </authorList>
    </citation>
    <scope>NUCLEOTIDE SEQUENCE</scope>
</reference>
<sequence length="159" mass="16913">YAHIDRRSAQQSCTDSAEHSVLQLLEPLRDTGRSALMPPDCQSLITTSAGVVATRRRRNRSSTSSAIAQPLEIVVFVFSGPLSLRTFRACPKSNQGPCPNTSKPPDGTALNPAVVCSHGSGNEKGHMPMRQHNGPSIGPSELGGGRLLSPPSAYRLNLT</sequence>
<evidence type="ECO:0000313" key="2">
    <source>
        <dbReference type="EMBL" id="CAA41926.1"/>
    </source>
</evidence>